<dbReference type="Proteomes" id="UP000735302">
    <property type="component" value="Unassembled WGS sequence"/>
</dbReference>
<organism evidence="2 3">
    <name type="scientific">Plakobranchus ocellatus</name>
    <dbReference type="NCBI Taxonomy" id="259542"/>
    <lineage>
        <taxon>Eukaryota</taxon>
        <taxon>Metazoa</taxon>
        <taxon>Spiralia</taxon>
        <taxon>Lophotrochozoa</taxon>
        <taxon>Mollusca</taxon>
        <taxon>Gastropoda</taxon>
        <taxon>Heterobranchia</taxon>
        <taxon>Euthyneura</taxon>
        <taxon>Panpulmonata</taxon>
        <taxon>Sacoglossa</taxon>
        <taxon>Placobranchoidea</taxon>
        <taxon>Plakobranchidae</taxon>
        <taxon>Plakobranchus</taxon>
    </lineage>
</organism>
<proteinExistence type="predicted"/>
<gene>
    <name evidence="2" type="ORF">PoB_004132800</name>
</gene>
<dbReference type="AlphaFoldDB" id="A0AAV4B6S1"/>
<dbReference type="EMBL" id="BLXT01004580">
    <property type="protein sequence ID" value="GFO14823.1"/>
    <property type="molecule type" value="Genomic_DNA"/>
</dbReference>
<evidence type="ECO:0000313" key="3">
    <source>
        <dbReference type="Proteomes" id="UP000735302"/>
    </source>
</evidence>
<reference evidence="2 3" key="1">
    <citation type="journal article" date="2021" name="Elife">
        <title>Chloroplast acquisition without the gene transfer in kleptoplastic sea slugs, Plakobranchus ocellatus.</title>
        <authorList>
            <person name="Maeda T."/>
            <person name="Takahashi S."/>
            <person name="Yoshida T."/>
            <person name="Shimamura S."/>
            <person name="Takaki Y."/>
            <person name="Nagai Y."/>
            <person name="Toyoda A."/>
            <person name="Suzuki Y."/>
            <person name="Arimoto A."/>
            <person name="Ishii H."/>
            <person name="Satoh N."/>
            <person name="Nishiyama T."/>
            <person name="Hasebe M."/>
            <person name="Maruyama T."/>
            <person name="Minagawa J."/>
            <person name="Obokata J."/>
            <person name="Shigenobu S."/>
        </authorList>
    </citation>
    <scope>NUCLEOTIDE SEQUENCE [LARGE SCALE GENOMIC DNA]</scope>
</reference>
<accession>A0AAV4B6S1</accession>
<sequence length="143" mass="15876">MVEELSGVTHAQRIKVRRGEDKIQTDTVDLTFDSPRPPSRIPPALDASTPSSPEGIALPYGVPSFPLQISIYLQIPRNIRGFRSNFEELKLLLNRLQSAVVALEECRLGEEQLPPRSYSLLLPQYGSSGGEAALLIRNGTRFF</sequence>
<comment type="caution">
    <text evidence="2">The sequence shown here is derived from an EMBL/GenBank/DDBJ whole genome shotgun (WGS) entry which is preliminary data.</text>
</comment>
<evidence type="ECO:0000313" key="2">
    <source>
        <dbReference type="EMBL" id="GFO14823.1"/>
    </source>
</evidence>
<evidence type="ECO:0000256" key="1">
    <source>
        <dbReference type="SAM" id="MobiDB-lite"/>
    </source>
</evidence>
<feature type="region of interest" description="Disordered" evidence="1">
    <location>
        <begin position="25"/>
        <end position="52"/>
    </location>
</feature>
<name>A0AAV4B6S1_9GAST</name>
<protein>
    <submittedName>
        <fullName evidence="2">Uncharacterized protein</fullName>
    </submittedName>
</protein>
<keyword evidence="3" id="KW-1185">Reference proteome</keyword>